<evidence type="ECO:0000313" key="3">
    <source>
        <dbReference type="Proteomes" id="UP001605036"/>
    </source>
</evidence>
<accession>A0ABD1Z629</accession>
<name>A0ABD1Z629_9MARC</name>
<gene>
    <name evidence="2" type="ORF">R1flu_009379</name>
</gene>
<reference evidence="2 3" key="1">
    <citation type="submission" date="2024-09" db="EMBL/GenBank/DDBJ databases">
        <title>Chromosome-scale assembly of Riccia fluitans.</title>
        <authorList>
            <person name="Paukszto L."/>
            <person name="Sawicki J."/>
            <person name="Karawczyk K."/>
            <person name="Piernik-Szablinska J."/>
            <person name="Szczecinska M."/>
            <person name="Mazdziarz M."/>
        </authorList>
    </citation>
    <scope>NUCLEOTIDE SEQUENCE [LARGE SCALE GENOMIC DNA]</scope>
    <source>
        <strain evidence="2">Rf_01</strain>
        <tissue evidence="2">Aerial parts of the thallus</tissue>
    </source>
</reference>
<keyword evidence="3" id="KW-1185">Reference proteome</keyword>
<evidence type="ECO:0000256" key="1">
    <source>
        <dbReference type="SAM" id="SignalP"/>
    </source>
</evidence>
<dbReference type="AlphaFoldDB" id="A0ABD1Z629"/>
<keyword evidence="1" id="KW-0732">Signal</keyword>
<evidence type="ECO:0000313" key="2">
    <source>
        <dbReference type="EMBL" id="KAL2641792.1"/>
    </source>
</evidence>
<feature type="chain" id="PRO_5044847461" evidence="1">
    <location>
        <begin position="35"/>
        <end position="148"/>
    </location>
</feature>
<proteinExistence type="predicted"/>
<sequence>MPMMSPRQMLSDRAAAISFGLCLLVVGSAVLCEAAEVVGSGTGSETTLGDADCLYETKKGCKELASSTEAAAGVKVIYWMMVASIGRTLHDCLSAFTPVLRIRILSPLMWVKCERCLLDQLDRGEGHGAALGANETRRMSLCCHCCKP</sequence>
<comment type="caution">
    <text evidence="2">The sequence shown here is derived from an EMBL/GenBank/DDBJ whole genome shotgun (WGS) entry which is preliminary data.</text>
</comment>
<dbReference type="Proteomes" id="UP001605036">
    <property type="component" value="Unassembled WGS sequence"/>
</dbReference>
<protein>
    <submittedName>
        <fullName evidence="2">Uncharacterized protein</fullName>
    </submittedName>
</protein>
<feature type="signal peptide" evidence="1">
    <location>
        <begin position="1"/>
        <end position="34"/>
    </location>
</feature>
<dbReference type="EMBL" id="JBHFFA010000002">
    <property type="protein sequence ID" value="KAL2641792.1"/>
    <property type="molecule type" value="Genomic_DNA"/>
</dbReference>
<organism evidence="2 3">
    <name type="scientific">Riccia fluitans</name>
    <dbReference type="NCBI Taxonomy" id="41844"/>
    <lineage>
        <taxon>Eukaryota</taxon>
        <taxon>Viridiplantae</taxon>
        <taxon>Streptophyta</taxon>
        <taxon>Embryophyta</taxon>
        <taxon>Marchantiophyta</taxon>
        <taxon>Marchantiopsida</taxon>
        <taxon>Marchantiidae</taxon>
        <taxon>Marchantiales</taxon>
        <taxon>Ricciaceae</taxon>
        <taxon>Riccia</taxon>
    </lineage>
</organism>